<dbReference type="Gene3D" id="2.60.40.10">
    <property type="entry name" value="Immunoglobulins"/>
    <property type="match status" value="1"/>
</dbReference>
<dbReference type="InterPro" id="IPR029021">
    <property type="entry name" value="Prot-tyrosine_phosphatase-like"/>
</dbReference>
<dbReference type="PROSITE" id="PS50056">
    <property type="entry name" value="TYR_PHOSPHATASE_2"/>
    <property type="match status" value="1"/>
</dbReference>
<dbReference type="Pfam" id="PF00782">
    <property type="entry name" value="DSPc"/>
    <property type="match status" value="1"/>
</dbReference>
<dbReference type="RefSeq" id="XP_032800739.1">
    <property type="nucleotide sequence ID" value="XM_032944848.1"/>
</dbReference>
<dbReference type="GO" id="GO:0005737">
    <property type="term" value="C:cytoplasm"/>
    <property type="evidence" value="ECO:0007669"/>
    <property type="project" value="TreeGrafter"/>
</dbReference>
<dbReference type="InterPro" id="IPR000387">
    <property type="entry name" value="Tyr_Pase_dom"/>
</dbReference>
<dbReference type="KEGG" id="pmrn:116937745"/>
<dbReference type="SMART" id="SM01065">
    <property type="entry name" value="CBM_2"/>
    <property type="match status" value="1"/>
</dbReference>
<dbReference type="GO" id="GO:0005634">
    <property type="term" value="C:nucleus"/>
    <property type="evidence" value="ECO:0007669"/>
    <property type="project" value="TreeGrafter"/>
</dbReference>
<dbReference type="GO" id="GO:0004725">
    <property type="term" value="F:protein tyrosine phosphatase activity"/>
    <property type="evidence" value="ECO:0007669"/>
    <property type="project" value="InterPro"/>
</dbReference>
<dbReference type="InterPro" id="IPR002044">
    <property type="entry name" value="CBM20"/>
</dbReference>
<keyword evidence="5" id="KW-1185">Reference proteome</keyword>
<organism evidence="5 6">
    <name type="scientific">Petromyzon marinus</name>
    <name type="common">Sea lamprey</name>
    <dbReference type="NCBI Taxonomy" id="7757"/>
    <lineage>
        <taxon>Eukaryota</taxon>
        <taxon>Metazoa</taxon>
        <taxon>Chordata</taxon>
        <taxon>Craniata</taxon>
        <taxon>Vertebrata</taxon>
        <taxon>Cyclostomata</taxon>
        <taxon>Hyperoartia</taxon>
        <taxon>Petromyzontiformes</taxon>
        <taxon>Petromyzontidae</taxon>
        <taxon>Petromyzon</taxon>
    </lineage>
</organism>
<dbReference type="InterPro" id="IPR013783">
    <property type="entry name" value="Ig-like_fold"/>
</dbReference>
<evidence type="ECO:0000259" key="2">
    <source>
        <dbReference type="PROSITE" id="PS50054"/>
    </source>
</evidence>
<dbReference type="SUPFAM" id="SSF52799">
    <property type="entry name" value="(Phosphotyrosine protein) phosphatases II"/>
    <property type="match status" value="1"/>
</dbReference>
<keyword evidence="1" id="KW-0904">Protein phosphatase</keyword>
<dbReference type="Proteomes" id="UP001318040">
    <property type="component" value="Unplaced"/>
</dbReference>
<dbReference type="PANTHER" id="PTHR46864:SF1">
    <property type="entry name" value="LAFORIN"/>
    <property type="match status" value="1"/>
</dbReference>
<dbReference type="CTD" id="7957"/>
<dbReference type="PROSITE" id="PS50054">
    <property type="entry name" value="TYR_PHOSPHATASE_DUAL"/>
    <property type="match status" value="1"/>
</dbReference>
<dbReference type="Gene3D" id="3.90.190.10">
    <property type="entry name" value="Protein tyrosine phosphatase superfamily"/>
    <property type="match status" value="1"/>
</dbReference>
<evidence type="ECO:0000313" key="5">
    <source>
        <dbReference type="Proteomes" id="UP001318040"/>
    </source>
</evidence>
<feature type="domain" description="CBM20" evidence="4">
    <location>
        <begin position="1"/>
        <end position="135"/>
    </location>
</feature>
<dbReference type="AlphaFoldDB" id="A0AAJ7SK25"/>
<evidence type="ECO:0000259" key="4">
    <source>
        <dbReference type="PROSITE" id="PS51166"/>
    </source>
</evidence>
<evidence type="ECO:0000313" key="6">
    <source>
        <dbReference type="RefSeq" id="XP_032800739.1"/>
    </source>
</evidence>
<feature type="domain" description="Tyrosine-protein phosphatase" evidence="2">
    <location>
        <begin position="160"/>
        <end position="361"/>
    </location>
</feature>
<evidence type="ECO:0000256" key="1">
    <source>
        <dbReference type="ARBA" id="ARBA00022912"/>
    </source>
</evidence>
<dbReference type="PROSITE" id="PS51166">
    <property type="entry name" value="CBM20"/>
    <property type="match status" value="1"/>
</dbReference>
<dbReference type="InterPro" id="IPR042942">
    <property type="entry name" value="Laforin"/>
</dbReference>
<reference evidence="6" key="1">
    <citation type="submission" date="2025-08" db="UniProtKB">
        <authorList>
            <consortium name="RefSeq"/>
        </authorList>
    </citation>
    <scope>IDENTIFICATION</scope>
    <source>
        <tissue evidence="6">Sperm</tissue>
    </source>
</reference>
<dbReference type="SUPFAM" id="SSF49452">
    <property type="entry name" value="Starch-binding domain-like"/>
    <property type="match status" value="1"/>
</dbReference>
<protein>
    <submittedName>
        <fullName evidence="6">Laforin</fullName>
    </submittedName>
</protein>
<dbReference type="InterPro" id="IPR013784">
    <property type="entry name" value="Carb-bd-like_fold"/>
</dbReference>
<proteinExistence type="predicted"/>
<evidence type="ECO:0000259" key="3">
    <source>
        <dbReference type="PROSITE" id="PS50056"/>
    </source>
</evidence>
<sequence>MRYRLGVVCTVGPGCRLWACGSRAELGAWDPRGAAPLAAASTHGDASSLEPSFFWGDVEMDEEEGEEEEEREEGVERKTPLEFSYKFIKTEESAPGRVVWEGCGPAHNRQSLDAEELAEALVDGVVCLPIGHWIEEGGHTDEWRHTTAFYRHIAERHSMHYSRVLPRLWLGSCPRVPAHVSVTLRSALGATALVNLQTAGDVEANWGACAPEGAGDVEANWGACAPEGAGDVEANWGACAPEGAGDGGTAAPRHLQELCRREGIAYVWLPTADMSTEDRTQVLPQAAWILHGLLAGGHVVYVHCNAGVGRAAAAVAGYLCHVLGWTPRRAHYHLAARRPAVYLDNEALARAAPDFRRKFGAALALRGEEAA</sequence>
<dbReference type="PANTHER" id="PTHR46864">
    <property type="entry name" value="LAFORIN"/>
    <property type="match status" value="1"/>
</dbReference>
<feature type="domain" description="Tyrosine specific protein phosphatases" evidence="3">
    <location>
        <begin position="296"/>
        <end position="349"/>
    </location>
</feature>
<dbReference type="InterPro" id="IPR020422">
    <property type="entry name" value="TYR_PHOSPHATASE_DUAL_dom"/>
</dbReference>
<accession>A0AAJ7SK25</accession>
<keyword evidence="1" id="KW-0378">Hydrolase</keyword>
<dbReference type="InterPro" id="IPR000340">
    <property type="entry name" value="Dual-sp_phosphatase_cat-dom"/>
</dbReference>
<dbReference type="GO" id="GO:2001070">
    <property type="term" value="F:starch binding"/>
    <property type="evidence" value="ECO:0007669"/>
    <property type="project" value="InterPro"/>
</dbReference>
<dbReference type="SMART" id="SM00195">
    <property type="entry name" value="DSPc"/>
    <property type="match status" value="1"/>
</dbReference>
<gene>
    <name evidence="6" type="primary">EPM2A</name>
</gene>
<feature type="non-terminal residue" evidence="6">
    <location>
        <position position="371"/>
    </location>
</feature>
<name>A0AAJ7SK25_PETMA</name>